<sequence>MKDYRAYLLDQDGHIFGAHGFDAVDDEEALQKARRLVDGHDVEIWQLARKVGQIKTAID</sequence>
<name>A0A0A3XJF1_BRAJP</name>
<dbReference type="Proteomes" id="UP000030377">
    <property type="component" value="Unassembled WGS sequence"/>
</dbReference>
<evidence type="ECO:0000313" key="1">
    <source>
        <dbReference type="EMBL" id="APG09606.1"/>
    </source>
</evidence>
<gene>
    <name evidence="1" type="ORF">BKD09_14785</name>
    <name evidence="2" type="ORF">MA20_38595</name>
</gene>
<dbReference type="Proteomes" id="UP000181962">
    <property type="component" value="Chromosome"/>
</dbReference>
<dbReference type="EMBL" id="JRPN01000031">
    <property type="protein sequence ID" value="KGT74492.1"/>
    <property type="molecule type" value="Genomic_DNA"/>
</dbReference>
<dbReference type="RefSeq" id="WP_038936801.1">
    <property type="nucleotide sequence ID" value="NZ_CP017637.1"/>
</dbReference>
<reference evidence="2 3" key="1">
    <citation type="submission" date="2014-09" db="EMBL/GenBank/DDBJ databases">
        <title>Draft genome of Bradyrhizobium japonicum Is-34.</title>
        <authorList>
            <person name="Tsurumaru H."/>
            <person name="Yamakawa T."/>
            <person name="Hashimoto S."/>
            <person name="Okizaki K."/>
            <person name="Kanesaki Y."/>
            <person name="Yoshikawa H."/>
            <person name="Yajima S."/>
        </authorList>
    </citation>
    <scope>NUCLEOTIDE SEQUENCE [LARGE SCALE GENOMIC DNA]</scope>
    <source>
        <strain evidence="2 3">Is-34</strain>
    </source>
</reference>
<evidence type="ECO:0000313" key="3">
    <source>
        <dbReference type="Proteomes" id="UP000030377"/>
    </source>
</evidence>
<organism evidence="2 3">
    <name type="scientific">Bradyrhizobium japonicum</name>
    <dbReference type="NCBI Taxonomy" id="375"/>
    <lineage>
        <taxon>Bacteria</taxon>
        <taxon>Pseudomonadati</taxon>
        <taxon>Pseudomonadota</taxon>
        <taxon>Alphaproteobacteria</taxon>
        <taxon>Hyphomicrobiales</taxon>
        <taxon>Nitrobacteraceae</taxon>
        <taxon>Bradyrhizobium</taxon>
    </lineage>
</organism>
<dbReference type="AlphaFoldDB" id="A0A0A3XJF1"/>
<accession>A0A0A3XJF1</accession>
<evidence type="ECO:0000313" key="2">
    <source>
        <dbReference type="EMBL" id="KGT74492.1"/>
    </source>
</evidence>
<reference evidence="1 4" key="2">
    <citation type="submission" date="2016-11" db="EMBL/GenBank/DDBJ databases">
        <title>Complete Genome Sequence of Bradyrhizobium sp. strain J5, an isolated from soybean nodule in Hokkaido.</title>
        <authorList>
            <person name="Kanehara K."/>
        </authorList>
    </citation>
    <scope>NUCLEOTIDE SEQUENCE [LARGE SCALE GENOMIC DNA]</scope>
    <source>
        <strain evidence="1 4">J5</strain>
    </source>
</reference>
<proteinExistence type="predicted"/>
<evidence type="ECO:0000313" key="4">
    <source>
        <dbReference type="Proteomes" id="UP000181962"/>
    </source>
</evidence>
<protein>
    <submittedName>
        <fullName evidence="2">Uncharacterized protein</fullName>
    </submittedName>
</protein>
<dbReference type="EMBL" id="CP017637">
    <property type="protein sequence ID" value="APG09606.1"/>
    <property type="molecule type" value="Genomic_DNA"/>
</dbReference>